<evidence type="ECO:0000256" key="8">
    <source>
        <dbReference type="ARBA" id="ARBA00023136"/>
    </source>
</evidence>
<keyword evidence="3" id="KW-1003">Cell membrane</keyword>
<keyword evidence="6" id="KW-1133">Transmembrane helix</keyword>
<dbReference type="Pfam" id="PF02416">
    <property type="entry name" value="TatA_B_E"/>
    <property type="match status" value="1"/>
</dbReference>
<dbReference type="NCBIfam" id="TIGR01410">
    <property type="entry name" value="tatB"/>
    <property type="match status" value="1"/>
</dbReference>
<dbReference type="PRINTS" id="PR01506">
    <property type="entry name" value="TATBPROTEIN"/>
</dbReference>
<evidence type="ECO:0000256" key="6">
    <source>
        <dbReference type="ARBA" id="ARBA00022989"/>
    </source>
</evidence>
<evidence type="ECO:0000256" key="9">
    <source>
        <dbReference type="SAM" id="MobiDB-lite"/>
    </source>
</evidence>
<keyword evidence="11" id="KW-1185">Reference proteome</keyword>
<comment type="subcellular location">
    <subcellularLocation>
        <location evidence="1">Membrane</location>
        <topology evidence="1">Single-pass membrane protein</topology>
    </subcellularLocation>
</comment>
<keyword evidence="7" id="KW-0811">Translocation</keyword>
<evidence type="ECO:0000256" key="4">
    <source>
        <dbReference type="ARBA" id="ARBA00022692"/>
    </source>
</evidence>
<dbReference type="InterPro" id="IPR003369">
    <property type="entry name" value="TatA/B/E"/>
</dbReference>
<dbReference type="Gene3D" id="1.20.5.3310">
    <property type="match status" value="1"/>
</dbReference>
<evidence type="ECO:0000256" key="5">
    <source>
        <dbReference type="ARBA" id="ARBA00022927"/>
    </source>
</evidence>
<proteinExistence type="predicted"/>
<evidence type="ECO:0000256" key="1">
    <source>
        <dbReference type="ARBA" id="ARBA00004167"/>
    </source>
</evidence>
<dbReference type="PANTHER" id="PTHR33162:SF1">
    <property type="entry name" value="SEC-INDEPENDENT PROTEIN TRANSLOCASE PROTEIN TATA, CHLOROPLASTIC"/>
    <property type="match status" value="1"/>
</dbReference>
<keyword evidence="2" id="KW-0813">Transport</keyword>
<dbReference type="PANTHER" id="PTHR33162">
    <property type="entry name" value="SEC-INDEPENDENT PROTEIN TRANSLOCASE PROTEIN TATA, CHLOROPLASTIC"/>
    <property type="match status" value="1"/>
</dbReference>
<evidence type="ECO:0000313" key="11">
    <source>
        <dbReference type="Proteomes" id="UP001589890"/>
    </source>
</evidence>
<evidence type="ECO:0000256" key="3">
    <source>
        <dbReference type="ARBA" id="ARBA00022475"/>
    </source>
</evidence>
<name>A0ABV6QWV9_9ACTN</name>
<dbReference type="RefSeq" id="WP_380056654.1">
    <property type="nucleotide sequence ID" value="NZ_JBHLTC010000041.1"/>
</dbReference>
<protein>
    <submittedName>
        <fullName evidence="10">Sec-independent translocase</fullName>
    </submittedName>
</protein>
<reference evidence="10 11" key="1">
    <citation type="submission" date="2024-09" db="EMBL/GenBank/DDBJ databases">
        <authorList>
            <person name="Sun Q."/>
            <person name="Mori K."/>
        </authorList>
    </citation>
    <scope>NUCLEOTIDE SEQUENCE [LARGE SCALE GENOMIC DNA]</scope>
    <source>
        <strain evidence="10 11">CGMCC 1.15906</strain>
    </source>
</reference>
<evidence type="ECO:0000313" key="10">
    <source>
        <dbReference type="EMBL" id="MFC0629126.1"/>
    </source>
</evidence>
<keyword evidence="5" id="KW-0653">Protein transport</keyword>
<keyword evidence="4" id="KW-0812">Transmembrane</keyword>
<accession>A0ABV6QWV9</accession>
<keyword evidence="8" id="KW-0472">Membrane</keyword>
<dbReference type="Proteomes" id="UP001589890">
    <property type="component" value="Unassembled WGS sequence"/>
</dbReference>
<comment type="caution">
    <text evidence="10">The sequence shown here is derived from an EMBL/GenBank/DDBJ whole genome shotgun (WGS) entry which is preliminary data.</text>
</comment>
<gene>
    <name evidence="10" type="ORF">ACFFGN_33990</name>
</gene>
<sequence>MFGIGVPEMMVIGVVAILVFGPDRLPEFARTAGRLLRQMRQMVTNAQTDLRNELGPEFADLDVRDLNPRSFVRKHLLEGIDDDDADALDKPVGSSMDLMGDRPRLPAGQPAPYDSEAT</sequence>
<evidence type="ECO:0000256" key="7">
    <source>
        <dbReference type="ARBA" id="ARBA00023010"/>
    </source>
</evidence>
<dbReference type="InterPro" id="IPR018448">
    <property type="entry name" value="TatB"/>
</dbReference>
<dbReference type="NCBIfam" id="NF002377">
    <property type="entry name" value="PRK01371.1-4"/>
    <property type="match status" value="1"/>
</dbReference>
<dbReference type="EMBL" id="JBHLTC010000041">
    <property type="protein sequence ID" value="MFC0629126.1"/>
    <property type="molecule type" value="Genomic_DNA"/>
</dbReference>
<feature type="region of interest" description="Disordered" evidence="9">
    <location>
        <begin position="83"/>
        <end position="118"/>
    </location>
</feature>
<organism evidence="10 11">
    <name type="scientific">Kribbella deserti</name>
    <dbReference type="NCBI Taxonomy" id="1926257"/>
    <lineage>
        <taxon>Bacteria</taxon>
        <taxon>Bacillati</taxon>
        <taxon>Actinomycetota</taxon>
        <taxon>Actinomycetes</taxon>
        <taxon>Propionibacteriales</taxon>
        <taxon>Kribbellaceae</taxon>
        <taxon>Kribbella</taxon>
    </lineage>
</organism>
<evidence type="ECO:0000256" key="2">
    <source>
        <dbReference type="ARBA" id="ARBA00022448"/>
    </source>
</evidence>